<dbReference type="InterPro" id="IPR052339">
    <property type="entry name" value="Fe-S_Maturation_MIP18"/>
</dbReference>
<dbReference type="EMBL" id="CP135136">
    <property type="protein sequence ID" value="WWR12243.1"/>
    <property type="molecule type" value="Genomic_DNA"/>
</dbReference>
<dbReference type="InterPro" id="IPR002744">
    <property type="entry name" value="MIP18-like"/>
</dbReference>
<dbReference type="RefSeq" id="WP_338521967.1">
    <property type="nucleotide sequence ID" value="NZ_CP135136.1"/>
</dbReference>
<reference evidence="2" key="1">
    <citation type="submission" date="2023-09" db="EMBL/GenBank/DDBJ databases">
        <title>Genomes of two closely related lineages of the louse Polyplax serrata with different host specificities.</title>
        <authorList>
            <person name="Martinu J."/>
            <person name="Tarabai H."/>
            <person name="Stefka J."/>
            <person name="Hypsa V."/>
        </authorList>
    </citation>
    <scope>NUCLEOTIDE SEQUENCE [LARGE SCALE GENOMIC DNA]</scope>
    <source>
        <strain evidence="2">HR10_N</strain>
    </source>
</reference>
<dbReference type="PANTHER" id="PTHR42831:SF1">
    <property type="entry name" value="FE-S PROTEIN MATURATION AUXILIARY FACTOR YITW"/>
    <property type="match status" value="1"/>
</dbReference>
<accession>A0ABZ2GXU3</accession>
<dbReference type="SUPFAM" id="SSF117916">
    <property type="entry name" value="Fe-S cluster assembly (FSCA) domain-like"/>
    <property type="match status" value="1"/>
</dbReference>
<dbReference type="Gene3D" id="3.30.300.130">
    <property type="entry name" value="Fe-S cluster assembly (FSCA)"/>
    <property type="match status" value="1"/>
</dbReference>
<proteinExistence type="predicted"/>
<evidence type="ECO:0000259" key="1">
    <source>
        <dbReference type="Pfam" id="PF01883"/>
    </source>
</evidence>
<keyword evidence="3" id="KW-1185">Reference proteome</keyword>
<dbReference type="InterPro" id="IPR034904">
    <property type="entry name" value="FSCA_dom_sf"/>
</dbReference>
<organism evidence="2 3">
    <name type="scientific">Candidatus Legionella polyplacis</name>
    <dbReference type="NCBI Taxonomy" id="2005262"/>
    <lineage>
        <taxon>Bacteria</taxon>
        <taxon>Pseudomonadati</taxon>
        <taxon>Pseudomonadota</taxon>
        <taxon>Gammaproteobacteria</taxon>
        <taxon>Legionellales</taxon>
        <taxon>Legionellaceae</taxon>
        <taxon>Legionella</taxon>
    </lineage>
</organism>
<dbReference type="Pfam" id="PF01883">
    <property type="entry name" value="FeS_assembly_P"/>
    <property type="match status" value="1"/>
</dbReference>
<dbReference type="PANTHER" id="PTHR42831">
    <property type="entry name" value="FE-S PROTEIN MATURATION AUXILIARY FACTOR YITW"/>
    <property type="match status" value="1"/>
</dbReference>
<gene>
    <name evidence="2" type="ORF">RQL38_01330</name>
</gene>
<evidence type="ECO:0000313" key="3">
    <source>
        <dbReference type="Proteomes" id="UP001360424"/>
    </source>
</evidence>
<protein>
    <submittedName>
        <fullName evidence="2">Iron-sulfur cluster assembly protein</fullName>
    </submittedName>
</protein>
<dbReference type="Proteomes" id="UP001360424">
    <property type="component" value="Chromosome"/>
</dbReference>
<evidence type="ECO:0000313" key="2">
    <source>
        <dbReference type="EMBL" id="WWR12243.1"/>
    </source>
</evidence>
<name>A0ABZ2GXU3_9GAMM</name>
<feature type="domain" description="MIP18 family-like" evidence="1">
    <location>
        <begin position="4"/>
        <end position="77"/>
    </location>
</feature>
<sequence>MSLKKDIIDVLKTIIDPEISINIYDLGLIYNILIDKRQNICIEMTLTTPSCPMAHFFPSMVKDKIISAVDVNSCEVKLVWDPPWNRNRMSKIARLELGIFD</sequence>